<proteinExistence type="inferred from homology"/>
<dbReference type="CDD" id="cd15039">
    <property type="entry name" value="7tmB3_Methuselah-like"/>
    <property type="match status" value="3"/>
</dbReference>
<evidence type="ECO:0000256" key="9">
    <source>
        <dbReference type="ARBA" id="ARBA00023157"/>
    </source>
</evidence>
<dbReference type="InterPro" id="IPR017981">
    <property type="entry name" value="GPCR_2-like_7TM"/>
</dbReference>
<keyword evidence="10" id="KW-0675">Receptor</keyword>
<evidence type="ECO:0000313" key="17">
    <source>
        <dbReference type="RefSeq" id="XP_051862846.1"/>
    </source>
</evidence>
<reference evidence="17" key="1">
    <citation type="submission" date="2025-08" db="UniProtKB">
        <authorList>
            <consortium name="RefSeq"/>
        </authorList>
    </citation>
    <scope>IDENTIFICATION</scope>
    <source>
        <strain evidence="17">15112-1751.03</strain>
        <tissue evidence="17">Whole Adult</tissue>
    </source>
</reference>
<comment type="subcellular location">
    <subcellularLocation>
        <location evidence="1">Cell membrane</location>
        <topology evidence="1">Multi-pass membrane protein</topology>
    </subcellularLocation>
</comment>
<dbReference type="InterPro" id="IPR023311">
    <property type="entry name" value="Methusela_ecto_dom_2"/>
</dbReference>
<feature type="transmembrane region" description="Helical" evidence="13">
    <location>
        <begin position="357"/>
        <end position="378"/>
    </location>
</feature>
<organism evidence="16 17">
    <name type="scientific">Drosophila albomicans</name>
    <name type="common">Fruit fly</name>
    <dbReference type="NCBI Taxonomy" id="7291"/>
    <lineage>
        <taxon>Eukaryota</taxon>
        <taxon>Metazoa</taxon>
        <taxon>Ecdysozoa</taxon>
        <taxon>Arthropoda</taxon>
        <taxon>Hexapoda</taxon>
        <taxon>Insecta</taxon>
        <taxon>Pterygota</taxon>
        <taxon>Neoptera</taxon>
        <taxon>Endopterygota</taxon>
        <taxon>Diptera</taxon>
        <taxon>Brachycera</taxon>
        <taxon>Muscomorpha</taxon>
        <taxon>Ephydroidea</taxon>
        <taxon>Drosophilidae</taxon>
        <taxon>Drosophila</taxon>
    </lineage>
</organism>
<evidence type="ECO:0000256" key="13">
    <source>
        <dbReference type="SAM" id="Phobius"/>
    </source>
</evidence>
<evidence type="ECO:0000256" key="1">
    <source>
        <dbReference type="ARBA" id="ARBA00004651"/>
    </source>
</evidence>
<keyword evidence="3" id="KW-1003">Cell membrane</keyword>
<evidence type="ECO:0000256" key="5">
    <source>
        <dbReference type="ARBA" id="ARBA00022729"/>
    </source>
</evidence>
<evidence type="ECO:0000256" key="3">
    <source>
        <dbReference type="ARBA" id="ARBA00022475"/>
    </source>
</evidence>
<feature type="domain" description="G-protein coupled receptors family 2 profile 2" evidence="15">
    <location>
        <begin position="904"/>
        <end position="1154"/>
    </location>
</feature>
<gene>
    <name evidence="17" type="primary">LOC117574372</name>
</gene>
<feature type="transmembrane region" description="Helical" evidence="13">
    <location>
        <begin position="638"/>
        <end position="657"/>
    </location>
</feature>
<keyword evidence="7" id="KW-0297">G-protein coupled receptor</keyword>
<dbReference type="InterPro" id="IPR000832">
    <property type="entry name" value="GPCR_2_secretin-like"/>
</dbReference>
<feature type="transmembrane region" description="Helical" evidence="13">
    <location>
        <begin position="303"/>
        <end position="324"/>
    </location>
</feature>
<dbReference type="GeneID" id="117574372"/>
<feature type="transmembrane region" description="Helical" evidence="13">
    <location>
        <begin position="531"/>
        <end position="553"/>
    </location>
</feature>
<evidence type="ECO:0000256" key="6">
    <source>
        <dbReference type="ARBA" id="ARBA00022989"/>
    </source>
</evidence>
<feature type="transmembrane region" description="Helical" evidence="13">
    <location>
        <begin position="686"/>
        <end position="707"/>
    </location>
</feature>
<feature type="chain" id="PRO_5039138532" evidence="14">
    <location>
        <begin position="23"/>
        <end position="1177"/>
    </location>
</feature>
<evidence type="ECO:0000256" key="7">
    <source>
        <dbReference type="ARBA" id="ARBA00023040"/>
    </source>
</evidence>
<evidence type="ECO:0000256" key="14">
    <source>
        <dbReference type="SAM" id="SignalP"/>
    </source>
</evidence>
<feature type="transmembrane region" description="Helical" evidence="13">
    <location>
        <begin position="924"/>
        <end position="946"/>
    </location>
</feature>
<feature type="transmembrane region" description="Helical" evidence="13">
    <location>
        <begin position="595"/>
        <end position="617"/>
    </location>
</feature>
<feature type="transmembrane region" description="Helical" evidence="13">
    <location>
        <begin position="736"/>
        <end position="759"/>
    </location>
</feature>
<dbReference type="GO" id="GO:0005886">
    <property type="term" value="C:plasma membrane"/>
    <property type="evidence" value="ECO:0007669"/>
    <property type="project" value="UniProtKB-SubCell"/>
</dbReference>
<keyword evidence="4 13" id="KW-0812">Transmembrane</keyword>
<feature type="domain" description="G-protein coupled receptors family 2 profile 2" evidence="15">
    <location>
        <begin position="200"/>
        <end position="454"/>
    </location>
</feature>
<feature type="transmembrane region" description="Helical" evidence="13">
    <location>
        <begin position="765"/>
        <end position="788"/>
    </location>
</feature>
<feature type="signal peptide" evidence="14">
    <location>
        <begin position="1"/>
        <end position="22"/>
    </location>
</feature>
<keyword evidence="11" id="KW-0325">Glycoprotein</keyword>
<feature type="transmembrane region" description="Helical" evidence="13">
    <location>
        <begin position="407"/>
        <end position="430"/>
    </location>
</feature>
<dbReference type="PANTHER" id="PTHR47154:SF2">
    <property type="entry name" value="G-PROTEIN COUPLED RECEPTOR MTH-RELATED"/>
    <property type="match status" value="1"/>
</dbReference>
<evidence type="ECO:0000256" key="11">
    <source>
        <dbReference type="ARBA" id="ARBA00023180"/>
    </source>
</evidence>
<feature type="transmembrane region" description="Helical" evidence="13">
    <location>
        <begin position="1101"/>
        <end position="1124"/>
    </location>
</feature>
<dbReference type="InterPro" id="IPR036272">
    <property type="entry name" value="Methuselah_N_sf"/>
</dbReference>
<dbReference type="AlphaFoldDB" id="A0A9C6T0A7"/>
<dbReference type="InterPro" id="IPR051384">
    <property type="entry name" value="Mth_GPCR"/>
</dbReference>
<name>A0A9C6T0A7_DROAB</name>
<dbReference type="OrthoDB" id="6134459at2759"/>
<sequence>MFIIRRYSAFLFILSIILAAEAEDNQKCEYFDSVDLEDSQKYDNGSYLYRGILIPSEKVQQYTYRETVFQHNKKTVEPYMRGCLCQIKSCVLLCCEPEKSMRNFVVNMTLDNGTETQVNVINEFEVQVKYEMSCDLLENPNYDEQAQPNWKLFQDGKLKYLSDDNVLEKNEYCLMPHKVSEEKYYLVPTTINPDSEIHIEINETNIIRVITVFCIAIIIAAYCYSPKLNAGSNRCYIYYFVCLANSYILLWVDLEVRVEAVKNDCYLLGYSGYFTIMSTFLWLLVINFNLWNTITRYKVSVHMLRYHIFVWGTASILTAITAYMDMQEMSDSDRDIWQPGVTRYGCWIDIKNWSAMIYLYGPILLSILINSTLAIVTAKHLYVHHMKTNQVWNNSESKKNLKNKSDFIHFFRIFLISGVFWIMEIFAYLLNIELFTLIIAGQGLILPFVTICNKNVIRDLNKRLNPNRKKDYEPVTSVETSTTDGTLHNLTSNSALEKQDYCLLPHKLDENYYLLPQIIKKDSETVIELDFISAIRVISVFCIVIIIAVYLYLPHLRSRAYSQCCLYYFICIVICFILLWVESLTRSNKQRLACYFMACCGYYIVMSAFLWLLVINYNVWKLLTKYQQQTKMKKKYHIFVWGTAGILLTITVCADNLSQGMEDTWWQPGIAVYYCWINTNDWSALIYYFGPILLIIVINLTLSTVTVRHIYVETRKNAKEWNNSESKTTLRNKSDFVMFLRMFVIAGVVWGLEVVSYLFDLNSELVIRIVFDIVTTGQGLILFFVTIWKKDIIKALYKRLESKTSHTKSKSNISENNATSTSTYMSCDVLDDPHYDAQARPKWRLFQNGTLYNPADDVELDEKDYCFLPYKVSDGNYYLLPQTIKPNIQYQRELDMSCAIRIPSLFCIVIIIVVYLYLPHLHNGVFNQCCMYYFICLGLTFIWLWVESHFHNIYEICYFIAYCGYYTVMSTFLWLLIINYTLWQSLTNYQMTPVKNMLIYHIFVWGSAAILTSITGYMDSQDIDEEIKHIWYPGLGKYACWITTNAWSAMIYYYGPIMLIIVINLTLSIITARHLYVHNRKTNQAWNNSESKKNLKNSSDFMMFTRMFAISGVCWILEILSYLAKQSFEYNMWSFQIVMSGQGIILFFSTVWKKDVIKALIKRLEKTHDCTTSTSHD</sequence>
<accession>A0A9C6T0A7</accession>
<dbReference type="Pfam" id="PF06652">
    <property type="entry name" value="Methuselah_N"/>
    <property type="match status" value="2"/>
</dbReference>
<keyword evidence="5 14" id="KW-0732">Signal</keyword>
<comment type="similarity">
    <text evidence="2">Belongs to the G-protein coupled receptor 2 family. Mth subfamily.</text>
</comment>
<keyword evidence="9" id="KW-1015">Disulfide bond</keyword>
<evidence type="ECO:0000256" key="2">
    <source>
        <dbReference type="ARBA" id="ARBA00008979"/>
    </source>
</evidence>
<evidence type="ECO:0000313" key="16">
    <source>
        <dbReference type="Proteomes" id="UP000515160"/>
    </source>
</evidence>
<protein>
    <submittedName>
        <fullName evidence="17">Uncharacterized protein LOC117574372</fullName>
    </submittedName>
</protein>
<evidence type="ECO:0000256" key="12">
    <source>
        <dbReference type="ARBA" id="ARBA00023224"/>
    </source>
</evidence>
<feature type="transmembrane region" description="Helical" evidence="13">
    <location>
        <begin position="272"/>
        <end position="291"/>
    </location>
</feature>
<keyword evidence="16" id="KW-1185">Reference proteome</keyword>
<dbReference type="Proteomes" id="UP000515160">
    <property type="component" value="Chromosome 2R"/>
</dbReference>
<feature type="transmembrane region" description="Helical" evidence="13">
    <location>
        <begin position="206"/>
        <end position="224"/>
    </location>
</feature>
<evidence type="ECO:0000256" key="8">
    <source>
        <dbReference type="ARBA" id="ARBA00023136"/>
    </source>
</evidence>
<dbReference type="InterPro" id="IPR044860">
    <property type="entry name" value="Methusela_ecto_dom_1"/>
</dbReference>
<keyword evidence="8 13" id="KW-0472">Membrane</keyword>
<evidence type="ECO:0000259" key="15">
    <source>
        <dbReference type="PROSITE" id="PS50261"/>
    </source>
</evidence>
<dbReference type="Gene3D" id="2.170.180.11">
    <property type="entry name" value="Methuselah ectodomain, domain 2"/>
    <property type="match status" value="2"/>
</dbReference>
<dbReference type="Pfam" id="PF00002">
    <property type="entry name" value="7tm_2"/>
    <property type="match status" value="3"/>
</dbReference>
<feature type="transmembrane region" description="Helical" evidence="13">
    <location>
        <begin position="1130"/>
        <end position="1152"/>
    </location>
</feature>
<dbReference type="Gene3D" id="2.30.160.11">
    <property type="match status" value="1"/>
</dbReference>
<dbReference type="SUPFAM" id="SSF63877">
    <property type="entry name" value="Methuselah ectodomain"/>
    <property type="match status" value="2"/>
</dbReference>
<dbReference type="GO" id="GO:0007166">
    <property type="term" value="P:cell surface receptor signaling pathway"/>
    <property type="evidence" value="ECO:0007669"/>
    <property type="project" value="InterPro"/>
</dbReference>
<dbReference type="InterPro" id="IPR010596">
    <property type="entry name" value="Methuselah_N_dom"/>
</dbReference>
<feature type="transmembrane region" description="Helical" evidence="13">
    <location>
        <begin position="898"/>
        <end position="918"/>
    </location>
</feature>
<evidence type="ECO:0000256" key="4">
    <source>
        <dbReference type="ARBA" id="ARBA00022692"/>
    </source>
</evidence>
<dbReference type="GO" id="GO:0008528">
    <property type="term" value="F:G protein-coupled peptide receptor activity"/>
    <property type="evidence" value="ECO:0007669"/>
    <property type="project" value="TreeGrafter"/>
</dbReference>
<feature type="transmembrane region" description="Helical" evidence="13">
    <location>
        <begin position="958"/>
        <end position="978"/>
    </location>
</feature>
<feature type="transmembrane region" description="Helical" evidence="13">
    <location>
        <begin position="565"/>
        <end position="583"/>
    </location>
</feature>
<dbReference type="RefSeq" id="XP_051862846.1">
    <property type="nucleotide sequence ID" value="XM_052006886.1"/>
</dbReference>
<feature type="transmembrane region" description="Helical" evidence="13">
    <location>
        <begin position="998"/>
        <end position="1018"/>
    </location>
</feature>
<keyword evidence="6 13" id="KW-1133">Transmembrane helix</keyword>
<feature type="domain" description="G-protein coupled receptors family 2 profile 2" evidence="15">
    <location>
        <begin position="528"/>
        <end position="790"/>
    </location>
</feature>
<feature type="transmembrane region" description="Helical" evidence="13">
    <location>
        <begin position="1053"/>
        <end position="1072"/>
    </location>
</feature>
<dbReference type="Gene3D" id="1.20.1070.10">
    <property type="entry name" value="Rhodopsin 7-helix transmembrane proteins"/>
    <property type="match status" value="3"/>
</dbReference>
<evidence type="ECO:0000256" key="10">
    <source>
        <dbReference type="ARBA" id="ARBA00023170"/>
    </source>
</evidence>
<dbReference type="PANTHER" id="PTHR47154">
    <property type="entry name" value="G-PROTEIN COUPLED RECEPTOR MTH-RELATED"/>
    <property type="match status" value="1"/>
</dbReference>
<dbReference type="PROSITE" id="PS50261">
    <property type="entry name" value="G_PROTEIN_RECEP_F2_4"/>
    <property type="match status" value="3"/>
</dbReference>
<feature type="transmembrane region" description="Helical" evidence="13">
    <location>
        <begin position="236"/>
        <end position="252"/>
    </location>
</feature>
<keyword evidence="12" id="KW-0807">Transducer</keyword>